<comment type="subunit">
    <text evidence="6">Forms polymers.</text>
</comment>
<evidence type="ECO:0000256" key="2">
    <source>
        <dbReference type="ARBA" id="ARBA00022741"/>
    </source>
</evidence>
<comment type="caution">
    <text evidence="6">Lacks conserved residue(s) required for the propagation of feature annotation.</text>
</comment>
<dbReference type="GO" id="GO:0005737">
    <property type="term" value="C:cytoplasm"/>
    <property type="evidence" value="ECO:0007669"/>
    <property type="project" value="UniProtKB-SubCell"/>
</dbReference>
<dbReference type="Gene3D" id="3.30.420.40">
    <property type="match status" value="2"/>
</dbReference>
<evidence type="ECO:0000313" key="7">
    <source>
        <dbReference type="EMBL" id="KUK88111.1"/>
    </source>
</evidence>
<dbReference type="Proteomes" id="UP000053467">
    <property type="component" value="Unassembled WGS sequence"/>
</dbReference>
<dbReference type="GO" id="GO:0008360">
    <property type="term" value="P:regulation of cell shape"/>
    <property type="evidence" value="ECO:0007669"/>
    <property type="project" value="UniProtKB-UniRule"/>
</dbReference>
<reference evidence="8" key="1">
    <citation type="journal article" date="2015" name="MBio">
        <title>Genome-Resolved Metagenomic Analysis Reveals Roles for Candidate Phyla and Other Microbial Community Members in Biogeochemical Transformations in Oil Reservoirs.</title>
        <authorList>
            <person name="Hu P."/>
            <person name="Tom L."/>
            <person name="Singh A."/>
            <person name="Thomas B.C."/>
            <person name="Baker B.J."/>
            <person name="Piceno Y.M."/>
            <person name="Andersen G.L."/>
            <person name="Banfield J.F."/>
        </authorList>
    </citation>
    <scope>NUCLEOTIDE SEQUENCE [LARGE SCALE GENOMIC DNA]</scope>
</reference>
<comment type="similarity">
    <text evidence="5 6">Belongs to the FtsA/MreB family.</text>
</comment>
<feature type="binding site" evidence="6">
    <location>
        <begin position="168"/>
        <end position="170"/>
    </location>
    <ligand>
        <name>ATP</name>
        <dbReference type="ChEBI" id="CHEBI:30616"/>
    </ligand>
</feature>
<dbReference type="HAMAP" id="MF_02207">
    <property type="entry name" value="MreB"/>
    <property type="match status" value="1"/>
</dbReference>
<keyword evidence="3 6" id="KW-0067">ATP-binding</keyword>
<dbReference type="GO" id="GO:0005524">
    <property type="term" value="F:ATP binding"/>
    <property type="evidence" value="ECO:0007669"/>
    <property type="project" value="UniProtKB-KW"/>
</dbReference>
<dbReference type="PRINTS" id="PR01652">
    <property type="entry name" value="SHAPEPROTEIN"/>
</dbReference>
<keyword evidence="1 6" id="KW-0963">Cytoplasm</keyword>
<comment type="caution">
    <text evidence="7">The sequence shown here is derived from an EMBL/GenBank/DDBJ whole genome shotgun (WGS) entry which is preliminary data.</text>
</comment>
<proteinExistence type="inferred from homology"/>
<evidence type="ECO:0000256" key="3">
    <source>
        <dbReference type="ARBA" id="ARBA00022840"/>
    </source>
</evidence>
<dbReference type="NCBIfam" id="TIGR00904">
    <property type="entry name" value="mreB"/>
    <property type="match status" value="1"/>
</dbReference>
<dbReference type="InterPro" id="IPR043129">
    <property type="entry name" value="ATPase_NBD"/>
</dbReference>
<dbReference type="PANTHER" id="PTHR42749:SF1">
    <property type="entry name" value="CELL SHAPE-DETERMINING PROTEIN MREB"/>
    <property type="match status" value="1"/>
</dbReference>
<dbReference type="AlphaFoldDB" id="A0A101I3I5"/>
<evidence type="ECO:0000256" key="5">
    <source>
        <dbReference type="ARBA" id="ARBA00023458"/>
    </source>
</evidence>
<keyword evidence="4 6" id="KW-0133">Cell shape</keyword>
<dbReference type="PANTHER" id="PTHR42749">
    <property type="entry name" value="CELL SHAPE-DETERMINING PROTEIN MREB"/>
    <property type="match status" value="1"/>
</dbReference>
<dbReference type="EMBL" id="LGGX01000001">
    <property type="protein sequence ID" value="KUK88111.1"/>
    <property type="molecule type" value="Genomic_DNA"/>
</dbReference>
<dbReference type="InterPro" id="IPR056546">
    <property type="entry name" value="MreB_MamK-like"/>
</dbReference>
<dbReference type="InterPro" id="IPR004753">
    <property type="entry name" value="MreB"/>
</dbReference>
<name>A0A101I3I5_UNCT6</name>
<keyword evidence="2 6" id="KW-0547">Nucleotide-binding</keyword>
<evidence type="ECO:0000256" key="1">
    <source>
        <dbReference type="ARBA" id="ARBA00022490"/>
    </source>
</evidence>
<comment type="function">
    <text evidence="6">Forms membrane-associated dynamic filaments that are essential for cell shape determination. Acts by regulating cell wall synthesis and cell elongation, and thus cell shape. A feedback loop between cell geometry and MreB localization may maintain elongated cell shape by targeting cell wall growth to regions of negative cell wall curvature.</text>
</comment>
<comment type="subcellular location">
    <subcellularLocation>
        <location evidence="6">Cytoplasm</location>
    </subcellularLocation>
    <text evidence="6">Membrane-associated.</text>
</comment>
<evidence type="ECO:0000256" key="4">
    <source>
        <dbReference type="ARBA" id="ARBA00022960"/>
    </source>
</evidence>
<dbReference type="GO" id="GO:0000902">
    <property type="term" value="P:cell morphogenesis"/>
    <property type="evidence" value="ECO:0007669"/>
    <property type="project" value="InterPro"/>
</dbReference>
<evidence type="ECO:0000313" key="8">
    <source>
        <dbReference type="Proteomes" id="UP000053467"/>
    </source>
</evidence>
<dbReference type="NCBIfam" id="NF010539">
    <property type="entry name" value="PRK13927.1"/>
    <property type="match status" value="1"/>
</dbReference>
<sequence length="348" mass="37976">MKPFSIKSLFNSFISNDIAIDLGTASTLIYMKNEGIVLNEPSVVAIDLKTNKPLAIGFQAKEMLGKTPQEIKAVRPMKDGVIADFEVVEEMLRYFITKVEKSKIIIRPRVIVCVPSGITAVEMRAVRDSVEHSGVRDVFLVSEPVAAAVGVGLPVEKPKGSMVIDIGGGTSEIAVIALNGIVTNNSIRVGGDEMDESIIQYVKKNYNLLIGEQTTEKIKTTIGSAYKLEEELELEIKGIDLVEGIPKTIKLTSEEIRDALREPVYMIVSAIKQTLEKTPPELASDIIDQGIVMTGGGSLLKNFDKLVSKETGLKVTIPENPIECVVKGSGKILENLSFYEKIIIQTSR</sequence>
<dbReference type="SUPFAM" id="SSF53067">
    <property type="entry name" value="Actin-like ATPase domain"/>
    <property type="match status" value="2"/>
</dbReference>
<dbReference type="PATRIC" id="fig|1635277.3.peg.121"/>
<feature type="binding site" evidence="6">
    <location>
        <begin position="216"/>
        <end position="219"/>
    </location>
    <ligand>
        <name>ATP</name>
        <dbReference type="ChEBI" id="CHEBI:30616"/>
    </ligand>
</feature>
<dbReference type="Pfam" id="PF06723">
    <property type="entry name" value="MreB_Mbl"/>
    <property type="match status" value="1"/>
</dbReference>
<evidence type="ECO:0000256" key="6">
    <source>
        <dbReference type="HAMAP-Rule" id="MF_02207"/>
    </source>
</evidence>
<accession>A0A101I3I5</accession>
<feature type="binding site" evidence="6">
    <location>
        <begin position="296"/>
        <end position="299"/>
    </location>
    <ligand>
        <name>ATP</name>
        <dbReference type="ChEBI" id="CHEBI:30616"/>
    </ligand>
</feature>
<gene>
    <name evidence="6" type="primary">mreB</name>
    <name evidence="7" type="ORF">XE03_0117</name>
</gene>
<organism evidence="7 8">
    <name type="scientific">candidate division TA06 bacterium 34_109</name>
    <dbReference type="NCBI Taxonomy" id="1635277"/>
    <lineage>
        <taxon>Bacteria</taxon>
        <taxon>Bacteria division TA06</taxon>
    </lineage>
</organism>
<protein>
    <recommendedName>
        <fullName evidence="6">Cell shape-determining protein MreB</fullName>
    </recommendedName>
</protein>
<dbReference type="CDD" id="cd10225">
    <property type="entry name" value="ASKHA_NBD_MreB-like"/>
    <property type="match status" value="1"/>
</dbReference>